<dbReference type="PANTHER" id="PTHR34693">
    <property type="entry name" value="PROTEIN PAR32"/>
    <property type="match status" value="1"/>
</dbReference>
<evidence type="ECO:0000313" key="2">
    <source>
        <dbReference type="EMBL" id="KAK0510230.1"/>
    </source>
</evidence>
<feature type="compositionally biased region" description="Basic and acidic residues" evidence="1">
    <location>
        <begin position="106"/>
        <end position="126"/>
    </location>
</feature>
<evidence type="ECO:0000313" key="3">
    <source>
        <dbReference type="Proteomes" id="UP001166286"/>
    </source>
</evidence>
<organism evidence="2 3">
    <name type="scientific">Cladonia borealis</name>
    <dbReference type="NCBI Taxonomy" id="184061"/>
    <lineage>
        <taxon>Eukaryota</taxon>
        <taxon>Fungi</taxon>
        <taxon>Dikarya</taxon>
        <taxon>Ascomycota</taxon>
        <taxon>Pezizomycotina</taxon>
        <taxon>Lecanoromycetes</taxon>
        <taxon>OSLEUM clade</taxon>
        <taxon>Lecanoromycetidae</taxon>
        <taxon>Lecanorales</taxon>
        <taxon>Lecanorineae</taxon>
        <taxon>Cladoniaceae</taxon>
        <taxon>Cladonia</taxon>
    </lineage>
</organism>
<accession>A0AA39QY43</accession>
<dbReference type="PANTHER" id="PTHR34693:SF5">
    <property type="match status" value="1"/>
</dbReference>
<name>A0AA39QY43_9LECA</name>
<comment type="caution">
    <text evidence="2">The sequence shown here is derived from an EMBL/GenBank/DDBJ whole genome shotgun (WGS) entry which is preliminary data.</text>
</comment>
<dbReference type="EMBL" id="JAFEKC020000017">
    <property type="protein sequence ID" value="KAK0510230.1"/>
    <property type="molecule type" value="Genomic_DNA"/>
</dbReference>
<reference evidence="2" key="1">
    <citation type="submission" date="2023-03" db="EMBL/GenBank/DDBJ databases">
        <title>Complete genome of Cladonia borealis.</title>
        <authorList>
            <person name="Park H."/>
        </authorList>
    </citation>
    <scope>NUCLEOTIDE SEQUENCE</scope>
    <source>
        <strain evidence="2">ANT050790</strain>
    </source>
</reference>
<sequence length="153" mass="16600">MEYSKVGRGGAGNFYSQQDVQTVSKRAMEDLEAQGIGSNGVTAEEVQKSRAEYAHSGRGGAGNYLSASELAKATKENSDVTPAVQERKPSVVGYSGRGGVGNYKSGDLERRLEERRASETQEKVHTQAVKDVDMALKEPEKAHLASERMEYEA</sequence>
<dbReference type="Proteomes" id="UP001166286">
    <property type="component" value="Unassembled WGS sequence"/>
</dbReference>
<gene>
    <name evidence="2" type="ORF">JMJ35_007624</name>
</gene>
<evidence type="ECO:0000256" key="1">
    <source>
        <dbReference type="SAM" id="MobiDB-lite"/>
    </source>
</evidence>
<dbReference type="AlphaFoldDB" id="A0AA39QY43"/>
<proteinExistence type="predicted"/>
<dbReference type="InterPro" id="IPR053203">
    <property type="entry name" value="Cisplatin_resist-associated"/>
</dbReference>
<dbReference type="Pfam" id="PF12223">
    <property type="entry name" value="DUF3602"/>
    <property type="match status" value="1"/>
</dbReference>
<keyword evidence="3" id="KW-1185">Reference proteome</keyword>
<dbReference type="InterPro" id="IPR022024">
    <property type="entry name" value="DUF3602"/>
</dbReference>
<feature type="compositionally biased region" description="Basic and acidic residues" evidence="1">
    <location>
        <begin position="45"/>
        <end position="55"/>
    </location>
</feature>
<feature type="region of interest" description="Disordered" evidence="1">
    <location>
        <begin position="35"/>
        <end position="126"/>
    </location>
</feature>
<protein>
    <submittedName>
        <fullName evidence="2">Uncharacterized protein</fullName>
    </submittedName>
</protein>